<comment type="caution">
    <text evidence="1">The sequence shown here is derived from an EMBL/GenBank/DDBJ whole genome shotgun (WGS) entry which is preliminary data.</text>
</comment>
<gene>
    <name evidence="1" type="ORF">HHI36_002547</name>
</gene>
<sequence>MLKRNDPLVCTRNSLHHIDYGVPIVANKSTDYRTTTSSFHGHVPENPDDFDCRVKVHMRNDWRYTDVALKDAGYHSTRHDFLPKYSQDRVCDSYRKAPRKNKDFTRNMEEKMNAAPPMPIAPKISEMKDNFRINYVNPNPQEVTAPAIASICPVQGLGRDEQPPVRPEKQGFWKWLDPYMTTNKSTHVQFSKDQCKDAKKDFPTFYNTYGKWPGFDDILPSASGNKSIIDPVPFKHQFPNRNLPRKVKRVPNFGITSEYSANYHINSKSNLAPYIQASGEEFEESLSGASAWQNLAPPGMYCTEYCQIGTGRSARNTIPVDIPKKKIVHDTCHIKFTDHHKH</sequence>
<accession>A0ABD2PAP9</accession>
<evidence type="ECO:0000313" key="2">
    <source>
        <dbReference type="Proteomes" id="UP001516400"/>
    </source>
</evidence>
<dbReference type="AlphaFoldDB" id="A0ABD2PAP9"/>
<proteinExistence type="predicted"/>
<keyword evidence="2" id="KW-1185">Reference proteome</keyword>
<name>A0ABD2PAP9_9CUCU</name>
<protein>
    <submittedName>
        <fullName evidence="1">Uncharacterized protein</fullName>
    </submittedName>
</protein>
<evidence type="ECO:0000313" key="1">
    <source>
        <dbReference type="EMBL" id="KAL3288097.1"/>
    </source>
</evidence>
<organism evidence="1 2">
    <name type="scientific">Cryptolaemus montrouzieri</name>
    <dbReference type="NCBI Taxonomy" id="559131"/>
    <lineage>
        <taxon>Eukaryota</taxon>
        <taxon>Metazoa</taxon>
        <taxon>Ecdysozoa</taxon>
        <taxon>Arthropoda</taxon>
        <taxon>Hexapoda</taxon>
        <taxon>Insecta</taxon>
        <taxon>Pterygota</taxon>
        <taxon>Neoptera</taxon>
        <taxon>Endopterygota</taxon>
        <taxon>Coleoptera</taxon>
        <taxon>Polyphaga</taxon>
        <taxon>Cucujiformia</taxon>
        <taxon>Coccinelloidea</taxon>
        <taxon>Coccinellidae</taxon>
        <taxon>Scymninae</taxon>
        <taxon>Scymnini</taxon>
        <taxon>Cryptolaemus</taxon>
    </lineage>
</organism>
<dbReference type="Proteomes" id="UP001516400">
    <property type="component" value="Unassembled WGS sequence"/>
</dbReference>
<reference evidence="1 2" key="1">
    <citation type="journal article" date="2021" name="BMC Biol.">
        <title>Horizontally acquired antibacterial genes associated with adaptive radiation of ladybird beetles.</title>
        <authorList>
            <person name="Li H.S."/>
            <person name="Tang X.F."/>
            <person name="Huang Y.H."/>
            <person name="Xu Z.Y."/>
            <person name="Chen M.L."/>
            <person name="Du X.Y."/>
            <person name="Qiu B.Y."/>
            <person name="Chen P.T."/>
            <person name="Zhang W."/>
            <person name="Slipinski A."/>
            <person name="Escalona H.E."/>
            <person name="Waterhouse R.M."/>
            <person name="Zwick A."/>
            <person name="Pang H."/>
        </authorList>
    </citation>
    <scope>NUCLEOTIDE SEQUENCE [LARGE SCALE GENOMIC DNA]</scope>
    <source>
        <strain evidence="1">SYSU2018</strain>
    </source>
</reference>
<dbReference type="EMBL" id="JABFTP020000185">
    <property type="protein sequence ID" value="KAL3288097.1"/>
    <property type="molecule type" value="Genomic_DNA"/>
</dbReference>